<dbReference type="AlphaFoldDB" id="A0AAJ5ZF84"/>
<sequence>MSDRLKVLAISGSVRESSFNTALLKAASELTGSEFEFEFYDGIAQLPIFSQELEGTNRPKQATDLDEVIRATDAVLISTPEYNGSLPGGLKNLLDWGSRPYANGPFAGKPVAVISTSTGRYGGARAVEATSDILRHIGASVLNDRLTVASAQSKIDSEGVLRDDITKRSLAHIVERLRDLAKFGVAA</sequence>
<organism evidence="3 4">
    <name type="scientific">Candidatus Lucifugimonas marina</name>
    <dbReference type="NCBI Taxonomy" id="3038979"/>
    <lineage>
        <taxon>Bacteria</taxon>
        <taxon>Bacillati</taxon>
        <taxon>Chloroflexota</taxon>
        <taxon>Dehalococcoidia</taxon>
        <taxon>SAR202 cluster</taxon>
        <taxon>Candidatus Lucifugimonadales</taxon>
        <taxon>Candidatus Lucifugimonadaceae</taxon>
        <taxon>Candidatus Lucifugimonas</taxon>
    </lineage>
</organism>
<dbReference type="Proteomes" id="UP001321249">
    <property type="component" value="Unassembled WGS sequence"/>
</dbReference>
<dbReference type="PANTHER" id="PTHR30543:SF21">
    <property type="entry name" value="NAD(P)H-DEPENDENT FMN REDUCTASE LOT6"/>
    <property type="match status" value="1"/>
</dbReference>
<dbReference type="GO" id="GO:0005829">
    <property type="term" value="C:cytosol"/>
    <property type="evidence" value="ECO:0007669"/>
    <property type="project" value="TreeGrafter"/>
</dbReference>
<dbReference type="SUPFAM" id="SSF52218">
    <property type="entry name" value="Flavoproteins"/>
    <property type="match status" value="1"/>
</dbReference>
<dbReference type="EMBL" id="CP046147">
    <property type="protein sequence ID" value="WFG38235.1"/>
    <property type="molecule type" value="Genomic_DNA"/>
</dbReference>
<keyword evidence="4" id="KW-1185">Reference proteome</keyword>
<dbReference type="GO" id="GO:0016491">
    <property type="term" value="F:oxidoreductase activity"/>
    <property type="evidence" value="ECO:0007669"/>
    <property type="project" value="InterPro"/>
</dbReference>
<gene>
    <name evidence="2" type="ORF">GKO46_06955</name>
    <name evidence="3" type="ORF">GKO48_00960</name>
</gene>
<dbReference type="PANTHER" id="PTHR30543">
    <property type="entry name" value="CHROMATE REDUCTASE"/>
    <property type="match status" value="1"/>
</dbReference>
<dbReference type="Proteomes" id="UP001219901">
    <property type="component" value="Chromosome"/>
</dbReference>
<dbReference type="EMBL" id="WMBE01000002">
    <property type="protein sequence ID" value="MDG0866813.1"/>
    <property type="molecule type" value="Genomic_DNA"/>
</dbReference>
<evidence type="ECO:0000313" key="2">
    <source>
        <dbReference type="EMBL" id="MDG0866813.1"/>
    </source>
</evidence>
<evidence type="ECO:0000313" key="5">
    <source>
        <dbReference type="Proteomes" id="UP001321249"/>
    </source>
</evidence>
<reference evidence="3" key="2">
    <citation type="journal article" date="2023" name="Nat. Commun.">
        <title>Cultivation of marine bacteria of the SAR202 clade.</title>
        <authorList>
            <person name="Lim Y."/>
            <person name="Seo J.H."/>
            <person name="Giovannoni S.J."/>
            <person name="Kang I."/>
            <person name="Cho J.C."/>
        </authorList>
    </citation>
    <scope>NUCLEOTIDE SEQUENCE</scope>
    <source>
        <strain evidence="3">JH1073</strain>
    </source>
</reference>
<protein>
    <recommendedName>
        <fullName evidence="1">NADPH-dependent FMN reductase-like domain-containing protein</fullName>
    </recommendedName>
</protein>
<dbReference type="Pfam" id="PF03358">
    <property type="entry name" value="FMN_red"/>
    <property type="match status" value="1"/>
</dbReference>
<dbReference type="GO" id="GO:0010181">
    <property type="term" value="F:FMN binding"/>
    <property type="evidence" value="ECO:0007669"/>
    <property type="project" value="TreeGrafter"/>
</dbReference>
<dbReference type="Gene3D" id="3.40.50.360">
    <property type="match status" value="1"/>
</dbReference>
<evidence type="ECO:0000313" key="4">
    <source>
        <dbReference type="Proteomes" id="UP001219901"/>
    </source>
</evidence>
<dbReference type="InterPro" id="IPR005025">
    <property type="entry name" value="FMN_Rdtase-like_dom"/>
</dbReference>
<evidence type="ECO:0000313" key="3">
    <source>
        <dbReference type="EMBL" id="WFG38235.1"/>
    </source>
</evidence>
<dbReference type="InterPro" id="IPR029039">
    <property type="entry name" value="Flavoprotein-like_sf"/>
</dbReference>
<reference evidence="4" key="3">
    <citation type="submission" date="2023-06" db="EMBL/GenBank/DDBJ databases">
        <title>Pangenomics reveal diversification of enzyme families and niche specialization in globally abundant SAR202 bacteria.</title>
        <authorList>
            <person name="Saw J.H.W."/>
        </authorList>
    </citation>
    <scope>NUCLEOTIDE SEQUENCE [LARGE SCALE GENOMIC DNA]</scope>
    <source>
        <strain evidence="4">JH1073</strain>
    </source>
</reference>
<name>A0AAJ5ZF84_9CHLR</name>
<accession>A0AAJ5ZF84</accession>
<proteinExistence type="predicted"/>
<reference evidence="4 5" key="1">
    <citation type="submission" date="2019-11" db="EMBL/GenBank/DDBJ databases">
        <authorList>
            <person name="Cho J.-C."/>
        </authorList>
    </citation>
    <scope>NUCLEOTIDE SEQUENCE [LARGE SCALE GENOMIC DNA]</scope>
    <source>
        <strain evidence="3 4">JH1073</strain>
        <strain evidence="2 5">JH702</strain>
    </source>
</reference>
<dbReference type="InterPro" id="IPR050712">
    <property type="entry name" value="NAD(P)H-dep_reductase"/>
</dbReference>
<evidence type="ECO:0000259" key="1">
    <source>
        <dbReference type="Pfam" id="PF03358"/>
    </source>
</evidence>
<dbReference type="RefSeq" id="WP_342824560.1">
    <property type="nucleotide sequence ID" value="NZ_CP046146.1"/>
</dbReference>
<feature type="domain" description="NADPH-dependent FMN reductase-like" evidence="1">
    <location>
        <begin position="6"/>
        <end position="150"/>
    </location>
</feature>